<feature type="transmembrane region" description="Helical" evidence="1">
    <location>
        <begin position="368"/>
        <end position="389"/>
    </location>
</feature>
<feature type="transmembrane region" description="Helical" evidence="1">
    <location>
        <begin position="430"/>
        <end position="459"/>
    </location>
</feature>
<keyword evidence="1" id="KW-0812">Transmembrane</keyword>
<dbReference type="GO" id="GO:0016787">
    <property type="term" value="F:hydrolase activity"/>
    <property type="evidence" value="ECO:0007669"/>
    <property type="project" value="UniProtKB-KW"/>
</dbReference>
<keyword evidence="3" id="KW-0378">Hydrolase</keyword>
<evidence type="ECO:0000259" key="2">
    <source>
        <dbReference type="Pfam" id="PF00144"/>
    </source>
</evidence>
<dbReference type="Pfam" id="PF00144">
    <property type="entry name" value="Beta-lactamase"/>
    <property type="match status" value="1"/>
</dbReference>
<name>A0ABV3Z6M6_9PROT</name>
<dbReference type="Gene3D" id="3.40.710.10">
    <property type="entry name" value="DD-peptidase/beta-lactamase superfamily"/>
    <property type="match status" value="1"/>
</dbReference>
<evidence type="ECO:0000313" key="3">
    <source>
        <dbReference type="EMBL" id="MEX6634203.1"/>
    </source>
</evidence>
<evidence type="ECO:0000313" key="4">
    <source>
        <dbReference type="Proteomes" id="UP001560685"/>
    </source>
</evidence>
<feature type="transmembrane region" description="Helical" evidence="1">
    <location>
        <begin position="401"/>
        <end position="424"/>
    </location>
</feature>
<sequence length="472" mass="50897">MRLVLIFVFWGIATGLLASTPKLLVNEFVDVEMAASGAPGLAYTIFENGEIYSEARGEILVGSGRKVTTETPFLLGSISKSFTAMAVMQLVEAGKVELDAEISQYLEVFSTPAVRGITIRQLLSHTSGYSTFQGNIPHKDKSKSKDEHLSQIQQIAKWTPAYTPGSKWEYSNANYVILGFLIEALSGQDYANYIKANILEPIGMEHSFVGDQKSHDMIAVGHRPWFGTKRPYKTIETERDGGIASAGGIIASASDMGLYLAIMLNDQDDIISAESKSMMMRPASDASPYYGFGWSIDTEDDAVFHTGISPGVETLAILVPAEQKGAVVLVNAGSGMGFGETTNLRFGTSAKALGLDYIGNSGQWGRKILFLSFVALPIFFVIAMINLGLNRTGLYAKSGPFGAFSLWFPLLMTIGLAWTCLYLIPQLFGVSIGGLIVFLPDMAMAMVATAMTGVAWALLRLGLFYGGRPSAG</sequence>
<dbReference type="SUPFAM" id="SSF56601">
    <property type="entry name" value="beta-lactamase/transpeptidase-like"/>
    <property type="match status" value="1"/>
</dbReference>
<dbReference type="InterPro" id="IPR050491">
    <property type="entry name" value="AmpC-like"/>
</dbReference>
<dbReference type="RefSeq" id="WP_369314192.1">
    <property type="nucleotide sequence ID" value="NZ_JBEHZE010000001.1"/>
</dbReference>
<dbReference type="PANTHER" id="PTHR46825:SF8">
    <property type="entry name" value="BETA-LACTAMASE-RELATED"/>
    <property type="match status" value="1"/>
</dbReference>
<proteinExistence type="predicted"/>
<gene>
    <name evidence="3" type="ORF">ABFZ84_11675</name>
</gene>
<dbReference type="EMBL" id="JBEHZE010000001">
    <property type="protein sequence ID" value="MEX6634203.1"/>
    <property type="molecule type" value="Genomic_DNA"/>
</dbReference>
<feature type="domain" description="Beta-lactamase-related" evidence="2">
    <location>
        <begin position="26"/>
        <end position="338"/>
    </location>
</feature>
<dbReference type="Proteomes" id="UP001560685">
    <property type="component" value="Unassembled WGS sequence"/>
</dbReference>
<reference evidence="3 4" key="1">
    <citation type="submission" date="2024-05" db="EMBL/GenBank/DDBJ databases">
        <title>Three bacterial strains, DH-69, EH-24, and ECK-19 isolated from coastal sediments.</title>
        <authorList>
            <person name="Ye Y.-Q."/>
            <person name="Du Z.-J."/>
        </authorList>
    </citation>
    <scope>NUCLEOTIDE SEQUENCE [LARGE SCALE GENOMIC DNA]</scope>
    <source>
        <strain evidence="3 4">ECK-19</strain>
    </source>
</reference>
<dbReference type="InterPro" id="IPR001466">
    <property type="entry name" value="Beta-lactam-related"/>
</dbReference>
<keyword evidence="1" id="KW-0472">Membrane</keyword>
<evidence type="ECO:0000256" key="1">
    <source>
        <dbReference type="SAM" id="Phobius"/>
    </source>
</evidence>
<dbReference type="InterPro" id="IPR012338">
    <property type="entry name" value="Beta-lactam/transpept-like"/>
</dbReference>
<accession>A0ABV3Z6M6</accession>
<keyword evidence="1" id="KW-1133">Transmembrane helix</keyword>
<dbReference type="PANTHER" id="PTHR46825">
    <property type="entry name" value="D-ALANYL-D-ALANINE-CARBOXYPEPTIDASE/ENDOPEPTIDASE AMPH"/>
    <property type="match status" value="1"/>
</dbReference>
<protein>
    <submittedName>
        <fullName evidence="3">Serine hydrolase domain-containing protein</fullName>
        <ecNumber evidence="3">3.1.1.103</ecNumber>
    </submittedName>
</protein>
<comment type="caution">
    <text evidence="3">The sequence shown here is derived from an EMBL/GenBank/DDBJ whole genome shotgun (WGS) entry which is preliminary data.</text>
</comment>
<keyword evidence="4" id="KW-1185">Reference proteome</keyword>
<organism evidence="3 4">
    <name type="scientific">Hyphococcus lacteus</name>
    <dbReference type="NCBI Taxonomy" id="3143536"/>
    <lineage>
        <taxon>Bacteria</taxon>
        <taxon>Pseudomonadati</taxon>
        <taxon>Pseudomonadota</taxon>
        <taxon>Alphaproteobacteria</taxon>
        <taxon>Parvularculales</taxon>
        <taxon>Parvularculaceae</taxon>
        <taxon>Hyphococcus</taxon>
    </lineage>
</organism>
<dbReference type="EC" id="3.1.1.103" evidence="3"/>